<keyword evidence="3" id="KW-1185">Reference proteome</keyword>
<dbReference type="Proteomes" id="UP000289340">
    <property type="component" value="Chromosome 13"/>
</dbReference>
<evidence type="ECO:0000313" key="1">
    <source>
        <dbReference type="EMBL" id="KHN34726.1"/>
    </source>
</evidence>
<sequence length="71" mass="7781">MEFAKPATIGRNNETPAIHTAVRMACDGREWRCHFCGLDRGEELYGGEDGITERESLSMATWCAGGSLTTD</sequence>
<dbReference type="AlphaFoldDB" id="A0A0B2RJG3"/>
<evidence type="ECO:0000313" key="3">
    <source>
        <dbReference type="Proteomes" id="UP000289340"/>
    </source>
</evidence>
<gene>
    <name evidence="2" type="ORF">D0Y65_036963</name>
    <name evidence="1" type="ORF">glysoja_039022</name>
</gene>
<dbReference type="Proteomes" id="UP000053555">
    <property type="component" value="Unassembled WGS sequence"/>
</dbReference>
<organism evidence="1">
    <name type="scientific">Glycine soja</name>
    <name type="common">Wild soybean</name>
    <dbReference type="NCBI Taxonomy" id="3848"/>
    <lineage>
        <taxon>Eukaryota</taxon>
        <taxon>Viridiplantae</taxon>
        <taxon>Streptophyta</taxon>
        <taxon>Embryophyta</taxon>
        <taxon>Tracheophyta</taxon>
        <taxon>Spermatophyta</taxon>
        <taxon>Magnoliopsida</taxon>
        <taxon>eudicotyledons</taxon>
        <taxon>Gunneridae</taxon>
        <taxon>Pentapetalae</taxon>
        <taxon>rosids</taxon>
        <taxon>fabids</taxon>
        <taxon>Fabales</taxon>
        <taxon>Fabaceae</taxon>
        <taxon>Papilionoideae</taxon>
        <taxon>50 kb inversion clade</taxon>
        <taxon>NPAAA clade</taxon>
        <taxon>indigoferoid/millettioid clade</taxon>
        <taxon>Phaseoleae</taxon>
        <taxon>Glycine</taxon>
        <taxon>Glycine subgen. Soja</taxon>
    </lineage>
</organism>
<evidence type="ECO:0000313" key="2">
    <source>
        <dbReference type="EMBL" id="RZB72989.1"/>
    </source>
</evidence>
<reference evidence="2 3" key="2">
    <citation type="submission" date="2018-09" db="EMBL/GenBank/DDBJ databases">
        <title>A high-quality reference genome of wild soybean provides a powerful tool to mine soybean genomes.</title>
        <authorList>
            <person name="Xie M."/>
            <person name="Chung C.Y.L."/>
            <person name="Li M.-W."/>
            <person name="Wong F.-L."/>
            <person name="Chan T.-F."/>
            <person name="Lam H.-M."/>
        </authorList>
    </citation>
    <scope>NUCLEOTIDE SEQUENCE [LARGE SCALE GENOMIC DNA]</scope>
    <source>
        <strain evidence="3">cv. W05</strain>
        <tissue evidence="2">Hypocotyl of etiolated seedlings</tissue>
    </source>
</reference>
<proteinExistence type="predicted"/>
<protein>
    <submittedName>
        <fullName evidence="1">Uncharacterized protein</fullName>
    </submittedName>
</protein>
<accession>A0A0B2RJG3</accession>
<name>A0A0B2RJG3_GLYSO</name>
<reference evidence="1" key="1">
    <citation type="submission" date="2014-07" db="EMBL/GenBank/DDBJ databases">
        <title>Identification of a novel salt tolerance gene in wild soybean by whole-genome sequencing.</title>
        <authorList>
            <person name="Lam H.-M."/>
            <person name="Qi X."/>
            <person name="Li M.-W."/>
            <person name="Liu X."/>
            <person name="Xie M."/>
            <person name="Ni M."/>
            <person name="Xu X."/>
        </authorList>
    </citation>
    <scope>NUCLEOTIDE SEQUENCE [LARGE SCALE GENOMIC DNA]</scope>
    <source>
        <tissue evidence="1">Root</tissue>
    </source>
</reference>
<dbReference type="EMBL" id="QZWG01000013">
    <property type="protein sequence ID" value="RZB72989.1"/>
    <property type="molecule type" value="Genomic_DNA"/>
</dbReference>
<dbReference type="EMBL" id="KN648819">
    <property type="protein sequence ID" value="KHN34726.1"/>
    <property type="molecule type" value="Genomic_DNA"/>
</dbReference>